<dbReference type="GO" id="GO:0006508">
    <property type="term" value="P:proteolysis"/>
    <property type="evidence" value="ECO:0007669"/>
    <property type="project" value="UniProtKB-KW"/>
</dbReference>
<dbReference type="CDD" id="cd00190">
    <property type="entry name" value="Tryp_SPc"/>
    <property type="match status" value="1"/>
</dbReference>
<evidence type="ECO:0000256" key="4">
    <source>
        <dbReference type="ARBA" id="ARBA00022801"/>
    </source>
</evidence>
<dbReference type="AlphaFoldDB" id="A0A3S4RCE2"/>
<name>A0A3S4RCE2_9ACAR</name>
<comment type="subcellular location">
    <subcellularLocation>
        <location evidence="1">Secreted</location>
    </subcellularLocation>
</comment>
<evidence type="ECO:0000256" key="2">
    <source>
        <dbReference type="ARBA" id="ARBA00022525"/>
    </source>
</evidence>
<comment type="caution">
    <text evidence="9">The sequence shown here is derived from an EMBL/GenBank/DDBJ whole genome shotgun (WGS) entry which is preliminary data.</text>
</comment>
<evidence type="ECO:0000313" key="9">
    <source>
        <dbReference type="EMBL" id="RWS14400.1"/>
    </source>
</evidence>
<dbReference type="PROSITE" id="PS00135">
    <property type="entry name" value="TRYPSIN_SER"/>
    <property type="match status" value="1"/>
</dbReference>
<dbReference type="PROSITE" id="PS50240">
    <property type="entry name" value="TRYPSIN_DOM"/>
    <property type="match status" value="1"/>
</dbReference>
<dbReference type="EMBL" id="NCKU01000733">
    <property type="protein sequence ID" value="RWS14400.1"/>
    <property type="molecule type" value="Genomic_DNA"/>
</dbReference>
<dbReference type="InterPro" id="IPR033116">
    <property type="entry name" value="TRYPSIN_SER"/>
</dbReference>
<dbReference type="InterPro" id="IPR009003">
    <property type="entry name" value="Peptidase_S1_PA"/>
</dbReference>
<comment type="similarity">
    <text evidence="7">Belongs to the peptidase S1 family. CLIP subfamily.</text>
</comment>
<reference evidence="9 10" key="1">
    <citation type="journal article" date="2018" name="Gigascience">
        <title>Genomes of trombidid mites reveal novel predicted allergens and laterally-transferred genes associated with secondary metabolism.</title>
        <authorList>
            <person name="Dong X."/>
            <person name="Chaisiri K."/>
            <person name="Xia D."/>
            <person name="Armstrong S.D."/>
            <person name="Fang Y."/>
            <person name="Donnelly M.J."/>
            <person name="Kadowaki T."/>
            <person name="McGarry J.W."/>
            <person name="Darby A.C."/>
            <person name="Makepeace B.L."/>
        </authorList>
    </citation>
    <scope>NUCLEOTIDE SEQUENCE [LARGE SCALE GENOMIC DNA]</scope>
    <source>
        <strain evidence="9">UoL-WK</strain>
    </source>
</reference>
<evidence type="ECO:0000256" key="6">
    <source>
        <dbReference type="ARBA" id="ARBA00023157"/>
    </source>
</evidence>
<dbReference type="Proteomes" id="UP000285301">
    <property type="component" value="Unassembled WGS sequence"/>
</dbReference>
<evidence type="ECO:0000256" key="1">
    <source>
        <dbReference type="ARBA" id="ARBA00004613"/>
    </source>
</evidence>
<accession>A0A3S4RCE2</accession>
<sequence>MRGILEPNEITVNLGGHEIRKDGKNYAVSKIIPHENYRPWRHYHDIALIKLAEKVTFDDNVSAVCLPTLEMDKINYDDQSVMLMGWGTTSYGGELPKKLRTTQVPIVSNEECHKSYAGSVAGSFMFPEGINHNFICAGLPEGGKDSCQGDSGGPMIYKSGGTEPAYQLGVVSFGKECAKPGFPGVYTRVTYHLKWIGTRIRDN</sequence>
<keyword evidence="3" id="KW-0645">Protease</keyword>
<organism evidence="9 10">
    <name type="scientific">Dinothrombium tinctorium</name>
    <dbReference type="NCBI Taxonomy" id="1965070"/>
    <lineage>
        <taxon>Eukaryota</taxon>
        <taxon>Metazoa</taxon>
        <taxon>Ecdysozoa</taxon>
        <taxon>Arthropoda</taxon>
        <taxon>Chelicerata</taxon>
        <taxon>Arachnida</taxon>
        <taxon>Acari</taxon>
        <taxon>Acariformes</taxon>
        <taxon>Trombidiformes</taxon>
        <taxon>Prostigmata</taxon>
        <taxon>Anystina</taxon>
        <taxon>Parasitengona</taxon>
        <taxon>Trombidioidea</taxon>
        <taxon>Trombidiidae</taxon>
        <taxon>Dinothrombium</taxon>
    </lineage>
</organism>
<dbReference type="InterPro" id="IPR050127">
    <property type="entry name" value="Serine_Proteases_S1"/>
</dbReference>
<dbReference type="Pfam" id="PF00089">
    <property type="entry name" value="Trypsin"/>
    <property type="match status" value="1"/>
</dbReference>
<dbReference type="SMART" id="SM00020">
    <property type="entry name" value="Tryp_SPc"/>
    <property type="match status" value="1"/>
</dbReference>
<dbReference type="FunFam" id="2.40.10.10:FF:000002">
    <property type="entry name" value="Transmembrane protease serine"/>
    <property type="match status" value="1"/>
</dbReference>
<keyword evidence="2" id="KW-0964">Secreted</keyword>
<dbReference type="PANTHER" id="PTHR24264:SF65">
    <property type="entry name" value="SRCR DOMAIN-CONTAINING PROTEIN"/>
    <property type="match status" value="1"/>
</dbReference>
<keyword evidence="4" id="KW-0378">Hydrolase</keyword>
<proteinExistence type="inferred from homology"/>
<evidence type="ECO:0000313" key="10">
    <source>
        <dbReference type="Proteomes" id="UP000285301"/>
    </source>
</evidence>
<dbReference type="InterPro" id="IPR001314">
    <property type="entry name" value="Peptidase_S1A"/>
</dbReference>
<keyword evidence="10" id="KW-1185">Reference proteome</keyword>
<dbReference type="SUPFAM" id="SSF50494">
    <property type="entry name" value="Trypsin-like serine proteases"/>
    <property type="match status" value="1"/>
</dbReference>
<keyword evidence="5" id="KW-0720">Serine protease</keyword>
<dbReference type="PRINTS" id="PR00722">
    <property type="entry name" value="CHYMOTRYPSIN"/>
</dbReference>
<evidence type="ECO:0000256" key="5">
    <source>
        <dbReference type="ARBA" id="ARBA00022825"/>
    </source>
</evidence>
<evidence type="ECO:0000259" key="8">
    <source>
        <dbReference type="PROSITE" id="PS50240"/>
    </source>
</evidence>
<evidence type="ECO:0000256" key="7">
    <source>
        <dbReference type="ARBA" id="ARBA00024195"/>
    </source>
</evidence>
<protein>
    <submittedName>
        <fullName evidence="9">Clotting factor B-like protein</fullName>
    </submittedName>
</protein>
<feature type="domain" description="Peptidase S1" evidence="8">
    <location>
        <begin position="1"/>
        <end position="201"/>
    </location>
</feature>
<keyword evidence="6" id="KW-1015">Disulfide bond</keyword>
<dbReference type="GO" id="GO:0004252">
    <property type="term" value="F:serine-type endopeptidase activity"/>
    <property type="evidence" value="ECO:0007669"/>
    <property type="project" value="InterPro"/>
</dbReference>
<dbReference type="GO" id="GO:0005615">
    <property type="term" value="C:extracellular space"/>
    <property type="evidence" value="ECO:0007669"/>
    <property type="project" value="TreeGrafter"/>
</dbReference>
<dbReference type="Gene3D" id="2.40.10.10">
    <property type="entry name" value="Trypsin-like serine proteases"/>
    <property type="match status" value="1"/>
</dbReference>
<dbReference type="InterPro" id="IPR043504">
    <property type="entry name" value="Peptidase_S1_PA_chymotrypsin"/>
</dbReference>
<dbReference type="InterPro" id="IPR001254">
    <property type="entry name" value="Trypsin_dom"/>
</dbReference>
<evidence type="ECO:0000256" key="3">
    <source>
        <dbReference type="ARBA" id="ARBA00022670"/>
    </source>
</evidence>
<dbReference type="STRING" id="1965070.A0A3S4RCE2"/>
<dbReference type="PANTHER" id="PTHR24264">
    <property type="entry name" value="TRYPSIN-RELATED"/>
    <property type="match status" value="1"/>
</dbReference>
<dbReference type="OrthoDB" id="6428296at2759"/>
<gene>
    <name evidence="9" type="ORF">B4U79_06346</name>
</gene>